<keyword evidence="4 8" id="KW-0812">Transmembrane</keyword>
<name>A0A7T2LMJ5_9SPHN</name>
<dbReference type="PANTHER" id="PTHR47234">
    <property type="match status" value="1"/>
</dbReference>
<evidence type="ECO:0000256" key="2">
    <source>
        <dbReference type="ARBA" id="ARBA00022448"/>
    </source>
</evidence>
<dbReference type="Pfam" id="PF00593">
    <property type="entry name" value="TonB_dep_Rec_b-barrel"/>
    <property type="match status" value="1"/>
</dbReference>
<organism evidence="14 15">
    <name type="scientific">Allosphingosinicella flava</name>
    <dbReference type="NCBI Taxonomy" id="2771430"/>
    <lineage>
        <taxon>Bacteria</taxon>
        <taxon>Pseudomonadati</taxon>
        <taxon>Pseudomonadota</taxon>
        <taxon>Alphaproteobacteria</taxon>
        <taxon>Sphingomonadales</taxon>
        <taxon>Sphingomonadaceae</taxon>
        <taxon>Allosphingosinicella</taxon>
    </lineage>
</organism>
<dbReference type="InterPro" id="IPR012910">
    <property type="entry name" value="Plug_dom"/>
</dbReference>
<dbReference type="RefSeq" id="WP_200971837.1">
    <property type="nucleotide sequence ID" value="NZ_CP065592.1"/>
</dbReference>
<feature type="domain" description="TonB-dependent receptor plug" evidence="13">
    <location>
        <begin position="66"/>
        <end position="184"/>
    </location>
</feature>
<keyword evidence="11" id="KW-0732">Signal</keyword>
<evidence type="ECO:0000256" key="8">
    <source>
        <dbReference type="PROSITE-ProRule" id="PRU01360"/>
    </source>
</evidence>
<dbReference type="EMBL" id="CP065592">
    <property type="protein sequence ID" value="QPQ55162.1"/>
    <property type="molecule type" value="Genomic_DNA"/>
</dbReference>
<evidence type="ECO:0000259" key="13">
    <source>
        <dbReference type="Pfam" id="PF07715"/>
    </source>
</evidence>
<dbReference type="Gene3D" id="2.170.130.10">
    <property type="entry name" value="TonB-dependent receptor, plug domain"/>
    <property type="match status" value="1"/>
</dbReference>
<feature type="chain" id="PRO_5032770953" evidence="11">
    <location>
        <begin position="29"/>
        <end position="993"/>
    </location>
</feature>
<feature type="region of interest" description="Disordered" evidence="10">
    <location>
        <begin position="28"/>
        <end position="49"/>
    </location>
</feature>
<feature type="signal peptide" evidence="11">
    <location>
        <begin position="1"/>
        <end position="28"/>
    </location>
</feature>
<evidence type="ECO:0000256" key="11">
    <source>
        <dbReference type="SAM" id="SignalP"/>
    </source>
</evidence>
<evidence type="ECO:0000256" key="6">
    <source>
        <dbReference type="ARBA" id="ARBA00023136"/>
    </source>
</evidence>
<dbReference type="Proteomes" id="UP000594873">
    <property type="component" value="Chromosome"/>
</dbReference>
<evidence type="ECO:0000313" key="15">
    <source>
        <dbReference type="Proteomes" id="UP000594873"/>
    </source>
</evidence>
<dbReference type="PANTHER" id="PTHR47234:SF2">
    <property type="entry name" value="TONB-DEPENDENT RECEPTOR"/>
    <property type="match status" value="1"/>
</dbReference>
<feature type="domain" description="TonB-dependent receptor-like beta-barrel" evidence="12">
    <location>
        <begin position="447"/>
        <end position="959"/>
    </location>
</feature>
<dbReference type="SUPFAM" id="SSF56935">
    <property type="entry name" value="Porins"/>
    <property type="match status" value="1"/>
</dbReference>
<feature type="compositionally biased region" description="Polar residues" evidence="10">
    <location>
        <begin position="315"/>
        <end position="326"/>
    </location>
</feature>
<keyword evidence="15" id="KW-1185">Reference proteome</keyword>
<feature type="region of interest" description="Disordered" evidence="10">
    <location>
        <begin position="313"/>
        <end position="336"/>
    </location>
</feature>
<accession>A0A7T2LMJ5</accession>
<evidence type="ECO:0000313" key="14">
    <source>
        <dbReference type="EMBL" id="QPQ55162.1"/>
    </source>
</evidence>
<keyword evidence="5 9" id="KW-0798">TonB box</keyword>
<evidence type="ECO:0000256" key="7">
    <source>
        <dbReference type="ARBA" id="ARBA00023237"/>
    </source>
</evidence>
<dbReference type="PROSITE" id="PS52016">
    <property type="entry name" value="TONB_DEPENDENT_REC_3"/>
    <property type="match status" value="1"/>
</dbReference>
<protein>
    <submittedName>
        <fullName evidence="14">TonB-dependent receptor</fullName>
    </submittedName>
</protein>
<dbReference type="Gene3D" id="2.40.170.20">
    <property type="entry name" value="TonB-dependent receptor, beta-barrel domain"/>
    <property type="match status" value="1"/>
</dbReference>
<gene>
    <name evidence="14" type="ORF">IC614_00620</name>
</gene>
<evidence type="ECO:0000256" key="9">
    <source>
        <dbReference type="RuleBase" id="RU003357"/>
    </source>
</evidence>
<keyword evidence="7 8" id="KW-0998">Cell outer membrane</keyword>
<evidence type="ECO:0000256" key="3">
    <source>
        <dbReference type="ARBA" id="ARBA00022452"/>
    </source>
</evidence>
<evidence type="ECO:0000256" key="5">
    <source>
        <dbReference type="ARBA" id="ARBA00023077"/>
    </source>
</evidence>
<dbReference type="AlphaFoldDB" id="A0A7T2LMJ5"/>
<evidence type="ECO:0000256" key="4">
    <source>
        <dbReference type="ARBA" id="ARBA00022692"/>
    </source>
</evidence>
<comment type="subcellular location">
    <subcellularLocation>
        <location evidence="1 8">Cell outer membrane</location>
        <topology evidence="1 8">Multi-pass membrane protein</topology>
    </subcellularLocation>
</comment>
<feature type="compositionally biased region" description="Polar residues" evidence="10">
    <location>
        <begin position="28"/>
        <end position="40"/>
    </location>
</feature>
<keyword evidence="6 8" id="KW-0472">Membrane</keyword>
<dbReference type="InterPro" id="IPR039426">
    <property type="entry name" value="TonB-dep_rcpt-like"/>
</dbReference>
<dbReference type="InterPro" id="IPR036942">
    <property type="entry name" value="Beta-barrel_TonB_sf"/>
</dbReference>
<evidence type="ECO:0000256" key="1">
    <source>
        <dbReference type="ARBA" id="ARBA00004571"/>
    </source>
</evidence>
<keyword evidence="14" id="KW-0675">Receptor</keyword>
<dbReference type="KEGG" id="sflv:IC614_00620"/>
<evidence type="ECO:0000259" key="12">
    <source>
        <dbReference type="Pfam" id="PF00593"/>
    </source>
</evidence>
<proteinExistence type="inferred from homology"/>
<keyword evidence="2 8" id="KW-0813">Transport</keyword>
<evidence type="ECO:0000256" key="10">
    <source>
        <dbReference type="SAM" id="MobiDB-lite"/>
    </source>
</evidence>
<sequence>MRRLNSLSLSAASVLALTIATSSGIANAQEAPQSTETSQEAVDETPAEADNQEIIVTGSRIARPELDFPNPVTTFSSETLEQSGQTNLTEFLSESPALISSQTSSQNSGSTTAAFGGTSINLLDLRNLGTNRTLVLVDGRRHVGGLPGTNAVDINTIPKDLLDRVDVLTGGTSAIYGADGVSGVVNFVLKRDFEGLSARGQAGISEEGDAGNRFFAITAGKNFAQDRGNVAISYEFTEDDRVSGFDRRRVGDPRYAFSLVRNPADFPDNPNVYDRILLNDLRYADSSRDSAVDVDLDGLPDFTGTGKVYDRGRTLRQSGGLTQGGDSTPLAGYQGDLQPDNRVHNVNLISSFEVSEALRLFAQGKYVNTRSYSISQPSFDFFTYLAPDNPFLIERFGTRAPDGALISRDNFDLGVRGETVDRETIRAVFGADGRLGDHARYEVSYVYGKTKSRFTEDDYRLGDRYYAALDAVRDPLTGRIVCRSTLFPNGNIDPNNYDAPATTFTPGANSGCVPLNLLGEYVADPAAIDWINVDLVNRFTVDQHVVSGFVSGDLGGLFQLPGGPIGYAVGAEYRKESSDFVSDPYLQAGELLDLAQILPEQGSFDVKEVFGEVNLPILANMPFAHTLSVGGAVRLSDYSTIGTTTTWSVNGVYAPVRDVRFRATYSEAVRAPNITELFSPENGTFSFIDDPCDPVNIPEGTQFRQANCTALLTNLGIDPATFSPTSDPTATVSLPGRAGGNPDLEEETAKTWTAGIVFTPTFLRNFTLTADWYNIKLANAVSTPTAQELTDLCVDQPTLDNAFCALVGRDPDTGYVNDYLVAPQNVAEFRTAGLDLSLNYRFTPAESVGTFNLRIVGNYLDKLTYIPTPGADIDDDRTEAFAPKYSGTFDLTWVKGPLSINYGLNYFSKTRRYTTEQVEANPDIADPKYIFYREKWQHDLRLAYDVSKEFEVYGGVNNLTDEKGDVASTSYPYNFLGRFFYIGARVRLADIGF</sequence>
<keyword evidence="3 8" id="KW-1134">Transmembrane beta strand</keyword>
<dbReference type="InterPro" id="IPR037066">
    <property type="entry name" value="Plug_dom_sf"/>
</dbReference>
<dbReference type="InterPro" id="IPR000531">
    <property type="entry name" value="Beta-barrel_TonB"/>
</dbReference>
<dbReference type="GO" id="GO:0009279">
    <property type="term" value="C:cell outer membrane"/>
    <property type="evidence" value="ECO:0007669"/>
    <property type="project" value="UniProtKB-SubCell"/>
</dbReference>
<reference evidence="14 15" key="1">
    <citation type="submission" date="2020-11" db="EMBL/GenBank/DDBJ databases">
        <title>Genome seq and assembly of Sphingosinicella sp.</title>
        <authorList>
            <person name="Chhetri G."/>
        </authorList>
    </citation>
    <scope>NUCLEOTIDE SEQUENCE [LARGE SCALE GENOMIC DNA]</scope>
    <source>
        <strain evidence="14 15">UDD2</strain>
    </source>
</reference>
<comment type="similarity">
    <text evidence="8 9">Belongs to the TonB-dependent receptor family.</text>
</comment>
<dbReference type="Pfam" id="PF07715">
    <property type="entry name" value="Plug"/>
    <property type="match status" value="1"/>
</dbReference>